<dbReference type="Proteomes" id="UP001497382">
    <property type="component" value="Unassembled WGS sequence"/>
</dbReference>
<accession>A0AAV2BDT6</accession>
<dbReference type="InterPro" id="IPR027417">
    <property type="entry name" value="P-loop_NTPase"/>
</dbReference>
<dbReference type="PROSITE" id="PS51419">
    <property type="entry name" value="RAB"/>
    <property type="match status" value="1"/>
</dbReference>
<dbReference type="InterPro" id="IPR003578">
    <property type="entry name" value="Small_GTPase_Rho"/>
</dbReference>
<dbReference type="AlphaFoldDB" id="A0AAV2BDT6"/>
<dbReference type="PROSITE" id="PS51420">
    <property type="entry name" value="RHO"/>
    <property type="match status" value="1"/>
</dbReference>
<dbReference type="SMART" id="SM00174">
    <property type="entry name" value="RHO"/>
    <property type="match status" value="1"/>
</dbReference>
<sequence>MAEFRTNFPVEEDKPARKIVFLGDPKVGKTTFIKRYSEYMRDYYRCERFEGTYLAFTQYVLYLNRFDRRVPIRFLDLPSDTSEESRLDQYPNEINVIVLCYAVDDLASFANVWERWIPEFQEYYPDARFYLLGLKCDMRLELLAANRIPVNAERGRVVHQRYRFSGDYLECSVEGNPQHARHCMDILINDAFMYEATLRVE</sequence>
<comment type="caution">
    <text evidence="3">The sequence shown here is derived from an EMBL/GenBank/DDBJ whole genome shotgun (WGS) entry which is preliminary data.</text>
</comment>
<proteinExistence type="predicted"/>
<dbReference type="SUPFAM" id="SSF52540">
    <property type="entry name" value="P-loop containing nucleoside triphosphate hydrolases"/>
    <property type="match status" value="1"/>
</dbReference>
<dbReference type="Gene3D" id="3.40.50.300">
    <property type="entry name" value="P-loop containing nucleotide triphosphate hydrolases"/>
    <property type="match status" value="1"/>
</dbReference>
<dbReference type="GO" id="GO:0003924">
    <property type="term" value="F:GTPase activity"/>
    <property type="evidence" value="ECO:0007669"/>
    <property type="project" value="InterPro"/>
</dbReference>
<name>A0AAV2BDT6_9ARAC</name>
<dbReference type="GO" id="GO:0022412">
    <property type="term" value="P:cellular process involved in reproduction in multicellular organism"/>
    <property type="evidence" value="ECO:0007669"/>
    <property type="project" value="UniProtKB-ARBA"/>
</dbReference>
<dbReference type="InterPro" id="IPR001806">
    <property type="entry name" value="Small_GTPase"/>
</dbReference>
<keyword evidence="2" id="KW-0342">GTP-binding</keyword>
<dbReference type="GO" id="GO:0003006">
    <property type="term" value="P:developmental process involved in reproduction"/>
    <property type="evidence" value="ECO:0007669"/>
    <property type="project" value="UniProtKB-ARBA"/>
</dbReference>
<dbReference type="GO" id="GO:0035099">
    <property type="term" value="P:hemocyte migration"/>
    <property type="evidence" value="ECO:0007669"/>
    <property type="project" value="UniProtKB-ARBA"/>
</dbReference>
<dbReference type="GO" id="GO:0007264">
    <property type="term" value="P:small GTPase-mediated signal transduction"/>
    <property type="evidence" value="ECO:0007669"/>
    <property type="project" value="InterPro"/>
</dbReference>
<keyword evidence="1" id="KW-0547">Nucleotide-binding</keyword>
<dbReference type="PRINTS" id="PR00449">
    <property type="entry name" value="RASTRNSFRMNG"/>
</dbReference>
<dbReference type="Pfam" id="PF00071">
    <property type="entry name" value="Ras"/>
    <property type="match status" value="1"/>
</dbReference>
<dbReference type="GO" id="GO:0005525">
    <property type="term" value="F:GTP binding"/>
    <property type="evidence" value="ECO:0007669"/>
    <property type="project" value="UniProtKB-KW"/>
</dbReference>
<evidence type="ECO:0000313" key="4">
    <source>
        <dbReference type="Proteomes" id="UP001497382"/>
    </source>
</evidence>
<evidence type="ECO:0000256" key="1">
    <source>
        <dbReference type="ARBA" id="ARBA00022741"/>
    </source>
</evidence>
<dbReference type="GO" id="GO:0035006">
    <property type="term" value="P:melanization defense response"/>
    <property type="evidence" value="ECO:0007669"/>
    <property type="project" value="UniProtKB-ARBA"/>
</dbReference>
<dbReference type="GO" id="GO:0001667">
    <property type="term" value="P:ameboidal-type cell migration"/>
    <property type="evidence" value="ECO:0007669"/>
    <property type="project" value="UniProtKB-ARBA"/>
</dbReference>
<gene>
    <name evidence="3" type="ORF">LARSCL_LOCUS18297</name>
</gene>
<evidence type="ECO:0000313" key="3">
    <source>
        <dbReference type="EMBL" id="CAL1293614.1"/>
    </source>
</evidence>
<keyword evidence="4" id="KW-1185">Reference proteome</keyword>
<reference evidence="3 4" key="1">
    <citation type="submission" date="2024-04" db="EMBL/GenBank/DDBJ databases">
        <authorList>
            <person name="Rising A."/>
            <person name="Reimegard J."/>
            <person name="Sonavane S."/>
            <person name="Akerstrom W."/>
            <person name="Nylinder S."/>
            <person name="Hedman E."/>
            <person name="Kallberg Y."/>
        </authorList>
    </citation>
    <scope>NUCLEOTIDE SEQUENCE [LARGE SCALE GENOMIC DNA]</scope>
</reference>
<dbReference type="EMBL" id="CAXIEN010000331">
    <property type="protein sequence ID" value="CAL1293614.1"/>
    <property type="molecule type" value="Genomic_DNA"/>
</dbReference>
<dbReference type="PANTHER" id="PTHR24072">
    <property type="entry name" value="RHO FAMILY GTPASE"/>
    <property type="match status" value="1"/>
</dbReference>
<organism evidence="3 4">
    <name type="scientific">Larinioides sclopetarius</name>
    <dbReference type="NCBI Taxonomy" id="280406"/>
    <lineage>
        <taxon>Eukaryota</taxon>
        <taxon>Metazoa</taxon>
        <taxon>Ecdysozoa</taxon>
        <taxon>Arthropoda</taxon>
        <taxon>Chelicerata</taxon>
        <taxon>Arachnida</taxon>
        <taxon>Araneae</taxon>
        <taxon>Araneomorphae</taxon>
        <taxon>Entelegynae</taxon>
        <taxon>Araneoidea</taxon>
        <taxon>Araneidae</taxon>
        <taxon>Larinioides</taxon>
    </lineage>
</organism>
<protein>
    <submittedName>
        <fullName evidence="3">Uncharacterized protein</fullName>
    </submittedName>
</protein>
<evidence type="ECO:0000256" key="2">
    <source>
        <dbReference type="ARBA" id="ARBA00023134"/>
    </source>
</evidence>